<dbReference type="OrthoDB" id="9778896at2"/>
<gene>
    <name evidence="9" type="ORF">EDC30_1169</name>
</gene>
<dbReference type="NCBIfam" id="TIGR00636">
    <property type="entry name" value="PduO_Nterm"/>
    <property type="match status" value="1"/>
</dbReference>
<evidence type="ECO:0000313" key="10">
    <source>
        <dbReference type="Proteomes" id="UP000295382"/>
    </source>
</evidence>
<dbReference type="SUPFAM" id="SSF89028">
    <property type="entry name" value="Cobalamin adenosyltransferase-like"/>
    <property type="match status" value="1"/>
</dbReference>
<accession>A0A4R3HPH2</accession>
<dbReference type="EMBL" id="SLZQ01000016">
    <property type="protein sequence ID" value="TCS33478.1"/>
    <property type="molecule type" value="Genomic_DNA"/>
</dbReference>
<evidence type="ECO:0000256" key="2">
    <source>
        <dbReference type="ARBA" id="ARBA00011233"/>
    </source>
</evidence>
<dbReference type="Gene3D" id="1.20.1200.10">
    <property type="entry name" value="Cobalamin adenosyltransferase-like"/>
    <property type="match status" value="1"/>
</dbReference>
<feature type="domain" description="Cobalamin adenosyltransferase-like" evidence="8">
    <location>
        <begin position="8"/>
        <end position="165"/>
    </location>
</feature>
<evidence type="ECO:0000256" key="5">
    <source>
        <dbReference type="ARBA" id="ARBA00022840"/>
    </source>
</evidence>
<evidence type="ECO:0000256" key="1">
    <source>
        <dbReference type="ARBA" id="ARBA00007487"/>
    </source>
</evidence>
<comment type="catalytic activity">
    <reaction evidence="6">
        <text>2 cob(II)alamin + AH2 + 2 ATP = 2 adenosylcob(III)alamin + 2 triphosphate + A + 2 H(+)</text>
        <dbReference type="Rhea" id="RHEA:53304"/>
        <dbReference type="ChEBI" id="CHEBI:13193"/>
        <dbReference type="ChEBI" id="CHEBI:15378"/>
        <dbReference type="ChEBI" id="CHEBI:16304"/>
        <dbReference type="ChEBI" id="CHEBI:17499"/>
        <dbReference type="ChEBI" id="CHEBI:18036"/>
        <dbReference type="ChEBI" id="CHEBI:18408"/>
        <dbReference type="ChEBI" id="CHEBI:30616"/>
    </reaction>
</comment>
<dbReference type="InterPro" id="IPR016030">
    <property type="entry name" value="CblAdoTrfase-like"/>
</dbReference>
<evidence type="ECO:0000256" key="4">
    <source>
        <dbReference type="ARBA" id="ARBA00022741"/>
    </source>
</evidence>
<keyword evidence="6" id="KW-0169">Cobalamin biosynthesis</keyword>
<comment type="caution">
    <text evidence="9">The sequence shown here is derived from an EMBL/GenBank/DDBJ whole genome shotgun (WGS) entry which is preliminary data.</text>
</comment>
<evidence type="ECO:0000259" key="8">
    <source>
        <dbReference type="Pfam" id="PF01923"/>
    </source>
</evidence>
<dbReference type="FunFam" id="1.20.1200.10:FF:000001">
    <property type="entry name" value="Cob(I)yrinic acid a,c-diamide adenosyltransferase"/>
    <property type="match status" value="1"/>
</dbReference>
<evidence type="ECO:0000313" key="9">
    <source>
        <dbReference type="EMBL" id="TCS33478.1"/>
    </source>
</evidence>
<comment type="subunit">
    <text evidence="2">Homotrimer.</text>
</comment>
<dbReference type="AlphaFoldDB" id="A0A4R3HPH2"/>
<evidence type="ECO:0000256" key="6">
    <source>
        <dbReference type="RuleBase" id="RU366026"/>
    </source>
</evidence>
<feature type="region of interest" description="Disordered" evidence="7">
    <location>
        <begin position="1"/>
        <end position="28"/>
    </location>
</feature>
<dbReference type="Proteomes" id="UP000295382">
    <property type="component" value="Unassembled WGS sequence"/>
</dbReference>
<dbReference type="InterPro" id="IPR036451">
    <property type="entry name" value="CblAdoTrfase-like_sf"/>
</dbReference>
<keyword evidence="10" id="KW-1185">Reference proteome</keyword>
<dbReference type="PANTHER" id="PTHR12213">
    <property type="entry name" value="CORRINOID ADENOSYLTRANSFERASE"/>
    <property type="match status" value="1"/>
</dbReference>
<evidence type="ECO:0000256" key="7">
    <source>
        <dbReference type="SAM" id="MobiDB-lite"/>
    </source>
</evidence>
<name>A0A4R3HPH2_PAULE</name>
<dbReference type="InterPro" id="IPR029499">
    <property type="entry name" value="PduO-typ"/>
</dbReference>
<sequence length="186" mass="20527">MGNRLSKIATRTGDDGSTGLGDGTRTGKDSVRIQAMGDVDELNSQLGLLLCEDLPPSLREELLLVQHDLFDLGGELCIPGYRLVTDEHVAQLDAWLEKYNATLPPLKEFILPGGSRAAALAHVCRTVCRRAERSVVALDRAETLEARPRQYLNRLSDLLFVLARVLNRHAGGTDVLWQRQRGDDQA</sequence>
<organism evidence="9 10">
    <name type="scientific">Paucimonas lemoignei</name>
    <name type="common">Pseudomonas lemoignei</name>
    <dbReference type="NCBI Taxonomy" id="29443"/>
    <lineage>
        <taxon>Bacteria</taxon>
        <taxon>Pseudomonadati</taxon>
        <taxon>Pseudomonadota</taxon>
        <taxon>Betaproteobacteria</taxon>
        <taxon>Burkholderiales</taxon>
        <taxon>Burkholderiaceae</taxon>
        <taxon>Paucimonas</taxon>
    </lineage>
</organism>
<keyword evidence="5 6" id="KW-0067">ATP-binding</keyword>
<dbReference type="RefSeq" id="WP_132260134.1">
    <property type="nucleotide sequence ID" value="NZ_SLZQ01000016.1"/>
</dbReference>
<dbReference type="Pfam" id="PF01923">
    <property type="entry name" value="Cob_adeno_trans"/>
    <property type="match status" value="1"/>
</dbReference>
<keyword evidence="3 6" id="KW-0808">Transferase</keyword>
<dbReference type="EC" id="2.5.1.-" evidence="6"/>
<protein>
    <recommendedName>
        <fullName evidence="6">Cobalamin adenosyltransferase</fullName>
        <ecNumber evidence="6">2.5.1.-</ecNumber>
    </recommendedName>
</protein>
<dbReference type="GO" id="GO:0008817">
    <property type="term" value="F:corrinoid adenosyltransferase activity"/>
    <property type="evidence" value="ECO:0007669"/>
    <property type="project" value="TreeGrafter"/>
</dbReference>
<evidence type="ECO:0000256" key="3">
    <source>
        <dbReference type="ARBA" id="ARBA00022679"/>
    </source>
</evidence>
<comment type="similarity">
    <text evidence="1 6">Belongs to the Cob(I)alamin adenosyltransferase family.</text>
</comment>
<dbReference type="GO" id="GO:0005524">
    <property type="term" value="F:ATP binding"/>
    <property type="evidence" value="ECO:0007669"/>
    <property type="project" value="UniProtKB-UniRule"/>
</dbReference>
<dbReference type="PANTHER" id="PTHR12213:SF0">
    <property type="entry name" value="CORRINOID ADENOSYLTRANSFERASE MMAB"/>
    <property type="match status" value="1"/>
</dbReference>
<keyword evidence="4 6" id="KW-0547">Nucleotide-binding</keyword>
<proteinExistence type="inferred from homology"/>
<dbReference type="GO" id="GO:0009236">
    <property type="term" value="P:cobalamin biosynthetic process"/>
    <property type="evidence" value="ECO:0007669"/>
    <property type="project" value="UniProtKB-UniRule"/>
</dbReference>
<reference evidence="9 10" key="1">
    <citation type="submission" date="2019-03" db="EMBL/GenBank/DDBJ databases">
        <title>Genomic Encyclopedia of Type Strains, Phase IV (KMG-IV): sequencing the most valuable type-strain genomes for metagenomic binning, comparative biology and taxonomic classification.</title>
        <authorList>
            <person name="Goeker M."/>
        </authorList>
    </citation>
    <scope>NUCLEOTIDE SEQUENCE [LARGE SCALE GENOMIC DNA]</scope>
    <source>
        <strain evidence="9 10">DSM 7445</strain>
    </source>
</reference>